<feature type="transmembrane region" description="Helical" evidence="13">
    <location>
        <begin position="626"/>
        <end position="651"/>
    </location>
</feature>
<dbReference type="GO" id="GO:0005216">
    <property type="term" value="F:monoatomic ion channel activity"/>
    <property type="evidence" value="ECO:0007669"/>
    <property type="project" value="InterPro"/>
</dbReference>
<dbReference type="PROSITE" id="PS50297">
    <property type="entry name" value="ANK_REP_REGION"/>
    <property type="match status" value="5"/>
</dbReference>
<keyword evidence="10" id="KW-0325">Glycoprotein</keyword>
<dbReference type="PROSITE" id="PS50088">
    <property type="entry name" value="ANK_REPEAT"/>
    <property type="match status" value="5"/>
</dbReference>
<dbReference type="EMBL" id="OU892288">
    <property type="protein sequence ID" value="CAG9763000.1"/>
    <property type="molecule type" value="Genomic_DNA"/>
</dbReference>
<keyword evidence="7 12" id="KW-0040">ANK repeat</keyword>
<feature type="transmembrane region" description="Helical" evidence="13">
    <location>
        <begin position="563"/>
        <end position="585"/>
    </location>
</feature>
<feature type="repeat" description="ANK" evidence="12">
    <location>
        <begin position="379"/>
        <end position="411"/>
    </location>
</feature>
<evidence type="ECO:0000256" key="9">
    <source>
        <dbReference type="ARBA" id="ARBA00023136"/>
    </source>
</evidence>
<dbReference type="Pfam" id="PF12796">
    <property type="entry name" value="Ank_2"/>
    <property type="match status" value="3"/>
</dbReference>
<feature type="transmembrane region" description="Helical" evidence="13">
    <location>
        <begin position="498"/>
        <end position="518"/>
    </location>
</feature>
<dbReference type="SMART" id="SM00248">
    <property type="entry name" value="ANK"/>
    <property type="match status" value="8"/>
</dbReference>
<dbReference type="Pfam" id="PF00023">
    <property type="entry name" value="Ank"/>
    <property type="match status" value="1"/>
</dbReference>
<gene>
    <name evidence="15" type="ORF">CEUTPL_LOCUS3671</name>
</gene>
<dbReference type="InterPro" id="IPR036770">
    <property type="entry name" value="Ankyrin_rpt-contain_sf"/>
</dbReference>
<comment type="subcellular location">
    <subcellularLocation>
        <location evidence="1">Membrane</location>
        <topology evidence="1">Multi-pass membrane protein</topology>
    </subcellularLocation>
</comment>
<dbReference type="InterPro" id="IPR052076">
    <property type="entry name" value="TRP_cation_channel"/>
</dbReference>
<evidence type="ECO:0000256" key="6">
    <source>
        <dbReference type="ARBA" id="ARBA00022989"/>
    </source>
</evidence>
<name>A0A9N9ME42_9CUCU</name>
<evidence type="ECO:0000256" key="2">
    <source>
        <dbReference type="ARBA" id="ARBA00022448"/>
    </source>
</evidence>
<feature type="repeat" description="ANK" evidence="12">
    <location>
        <begin position="278"/>
        <end position="310"/>
    </location>
</feature>
<keyword evidence="4 13" id="KW-0812">Transmembrane</keyword>
<dbReference type="InterPro" id="IPR005821">
    <property type="entry name" value="Ion_trans_dom"/>
</dbReference>
<feature type="transmembrane region" description="Helical" evidence="13">
    <location>
        <begin position="729"/>
        <end position="751"/>
    </location>
</feature>
<dbReference type="OrthoDB" id="7464126at2759"/>
<dbReference type="Pfam" id="PF00520">
    <property type="entry name" value="Ion_trans"/>
    <property type="match status" value="1"/>
</dbReference>
<proteinExistence type="predicted"/>
<evidence type="ECO:0000256" key="3">
    <source>
        <dbReference type="ARBA" id="ARBA00022606"/>
    </source>
</evidence>
<dbReference type="PANTHER" id="PTHR47143:SF1">
    <property type="entry name" value="ION_TRANS DOMAIN-CONTAINING PROTEIN"/>
    <property type="match status" value="1"/>
</dbReference>
<evidence type="ECO:0000256" key="4">
    <source>
        <dbReference type="ARBA" id="ARBA00022692"/>
    </source>
</evidence>
<keyword evidence="2" id="KW-0813">Transport</keyword>
<dbReference type="PRINTS" id="PR01415">
    <property type="entry name" value="ANKYRIN"/>
</dbReference>
<feature type="repeat" description="ANK" evidence="12">
    <location>
        <begin position="173"/>
        <end position="205"/>
    </location>
</feature>
<dbReference type="InterPro" id="IPR002110">
    <property type="entry name" value="Ankyrin_rpt"/>
</dbReference>
<evidence type="ECO:0000256" key="10">
    <source>
        <dbReference type="ARBA" id="ARBA00023180"/>
    </source>
</evidence>
<feature type="transmembrane region" description="Helical" evidence="13">
    <location>
        <begin position="663"/>
        <end position="683"/>
    </location>
</feature>
<dbReference type="PANTHER" id="PTHR47143">
    <property type="entry name" value="TRANSIENT RECEPTOR POTENTIAL CATION CHANNEL PROTEIN PAINLESS"/>
    <property type="match status" value="1"/>
</dbReference>
<organism evidence="15 16">
    <name type="scientific">Ceutorhynchus assimilis</name>
    <name type="common">cabbage seed weevil</name>
    <dbReference type="NCBI Taxonomy" id="467358"/>
    <lineage>
        <taxon>Eukaryota</taxon>
        <taxon>Metazoa</taxon>
        <taxon>Ecdysozoa</taxon>
        <taxon>Arthropoda</taxon>
        <taxon>Hexapoda</taxon>
        <taxon>Insecta</taxon>
        <taxon>Pterygota</taxon>
        <taxon>Neoptera</taxon>
        <taxon>Endopterygota</taxon>
        <taxon>Coleoptera</taxon>
        <taxon>Polyphaga</taxon>
        <taxon>Cucujiformia</taxon>
        <taxon>Curculionidae</taxon>
        <taxon>Ceutorhynchinae</taxon>
        <taxon>Ceutorhynchus</taxon>
    </lineage>
</organism>
<evidence type="ECO:0000256" key="13">
    <source>
        <dbReference type="SAM" id="Phobius"/>
    </source>
</evidence>
<keyword evidence="11" id="KW-0407">Ion channel</keyword>
<dbReference type="GO" id="GO:0034703">
    <property type="term" value="C:cation channel complex"/>
    <property type="evidence" value="ECO:0007669"/>
    <property type="project" value="UniProtKB-ARBA"/>
</dbReference>
<dbReference type="SUPFAM" id="SSF48403">
    <property type="entry name" value="Ankyrin repeat"/>
    <property type="match status" value="1"/>
</dbReference>
<evidence type="ECO:0000256" key="7">
    <source>
        <dbReference type="ARBA" id="ARBA00023043"/>
    </source>
</evidence>
<feature type="domain" description="Ion transport" evidence="14">
    <location>
        <begin position="579"/>
        <end position="761"/>
    </location>
</feature>
<evidence type="ECO:0000256" key="1">
    <source>
        <dbReference type="ARBA" id="ARBA00004141"/>
    </source>
</evidence>
<feature type="transmembrane region" description="Helical" evidence="13">
    <location>
        <begin position="597"/>
        <end position="614"/>
    </location>
</feature>
<keyword evidence="3" id="KW-0716">Sensory transduction</keyword>
<keyword evidence="6 13" id="KW-1133">Transmembrane helix</keyword>
<evidence type="ECO:0000256" key="11">
    <source>
        <dbReference type="ARBA" id="ARBA00023303"/>
    </source>
</evidence>
<accession>A0A9N9ME42</accession>
<feature type="transmembrane region" description="Helical" evidence="13">
    <location>
        <begin position="689"/>
        <end position="708"/>
    </location>
</feature>
<keyword evidence="5" id="KW-0677">Repeat</keyword>
<evidence type="ECO:0000259" key="14">
    <source>
        <dbReference type="Pfam" id="PF00520"/>
    </source>
</evidence>
<evidence type="ECO:0000313" key="15">
    <source>
        <dbReference type="EMBL" id="CAG9763000.1"/>
    </source>
</evidence>
<keyword evidence="9 13" id="KW-0472">Membrane</keyword>
<evidence type="ECO:0000313" key="16">
    <source>
        <dbReference type="Proteomes" id="UP001152799"/>
    </source>
</evidence>
<feature type="repeat" description="ANK" evidence="12">
    <location>
        <begin position="243"/>
        <end position="265"/>
    </location>
</feature>
<dbReference type="Gene3D" id="1.25.40.20">
    <property type="entry name" value="Ankyrin repeat-containing domain"/>
    <property type="match status" value="3"/>
</dbReference>
<keyword evidence="8" id="KW-0406">Ion transport</keyword>
<keyword evidence="16" id="KW-1185">Reference proteome</keyword>
<evidence type="ECO:0000256" key="8">
    <source>
        <dbReference type="ARBA" id="ARBA00023065"/>
    </source>
</evidence>
<protein>
    <recommendedName>
        <fullName evidence="14">Ion transport domain-containing protein</fullName>
    </recommendedName>
</protein>
<sequence length="895" mass="101230">MISFFKGLYGFIVNWWNFKENDAVLKDYKSFRDIESSIQGFSSTSSTDNLTEISDSLTGQNHLPLHYDVILLALKDLSKQYLNIPEEIEWQNISRENLHTIFKGPEVNVGLLWATFLKRSDFLEDFLKLGAEITFYEQNYGLSPLHLASYANCKQSTEFLLRQKGCYVNLMCKCYSPLHCAAYGDSAEVAALLLAKGANIDAFTNDLHFNLEGVLHCAVRANAVKCLKLFCEKGANLNQLDSSGRTPIHLAAELGHSSCLEILAQTKNAPINQQTKEKQRSALHLATLNRHPDSVDILLKNGAVADIRDYRHRTPLHLSQCNDCCKLLLKHGHANPNLLDNTQKSPLHLACSKTTTNNCSEIIKTLIRYGANVDAKDTQGNTALHLAAQNELSQCVDALITSNADITAKSKTNITALGLICQKTPKSIEAIRKRLDDAVSFNQTNQLQIDFSVILQHGHPKESNFLKTLVDERQKDLLLHPVCTAFLHLKWKKIRKFFVFRALCCFLLVSTMSSYVVLGLAKHCYNLSQNVSELYEQDKELCLNHSISGYFVVEHPAMIEIEWYLMCILSLAIVVRKLYGFAGYNSVIQYLSTFENWLDWSTVVTVFLISFIYTGKTYIWQNHVSAFGILLAWLNFLYILGQFPFFGTYVAMYSSVQREFAKLFLVFACLLIGFTVSFCVLFPESEVFSNIYIGFLTILVMAIGEMNLDMIVKPDEKDKVFMLRGSTEIIYATFVTCVTIILLNLLVGIAVSDIQGLRKTAKLTKLVKATKLIYIIECALFNDNRILSKMFRSGTLVSSKGYCMLSIKLNNGDKVIPRHIIELACEVARKKCCKKRIVNRCNNLKNINISDVSSMKSDIRSLSEELVNMRSFMENNQKLMEKILKIVDVENDELL</sequence>
<evidence type="ECO:0000256" key="12">
    <source>
        <dbReference type="PROSITE-ProRule" id="PRU00023"/>
    </source>
</evidence>
<dbReference type="AlphaFoldDB" id="A0A9N9ME42"/>
<reference evidence="15" key="1">
    <citation type="submission" date="2022-01" db="EMBL/GenBank/DDBJ databases">
        <authorList>
            <person name="King R."/>
        </authorList>
    </citation>
    <scope>NUCLEOTIDE SEQUENCE</scope>
</reference>
<dbReference type="Proteomes" id="UP001152799">
    <property type="component" value="Chromosome 12"/>
</dbReference>
<feature type="repeat" description="ANK" evidence="12">
    <location>
        <begin position="342"/>
        <end position="378"/>
    </location>
</feature>
<evidence type="ECO:0000256" key="5">
    <source>
        <dbReference type="ARBA" id="ARBA00022737"/>
    </source>
</evidence>